<accession>K9TQX9</accession>
<gene>
    <name evidence="8" type="ORF">Oscil6304_5486</name>
</gene>
<proteinExistence type="inferred from homology"/>
<dbReference type="PROSITE" id="PS00138">
    <property type="entry name" value="SUBTILASE_SER"/>
    <property type="match status" value="1"/>
</dbReference>
<keyword evidence="9" id="KW-1185">Reference proteome</keyword>
<dbReference type="AlphaFoldDB" id="K9TQX9"/>
<evidence type="ECO:0000256" key="5">
    <source>
        <dbReference type="PIRSR" id="PIRSR615500-1"/>
    </source>
</evidence>
<evidence type="ECO:0000256" key="2">
    <source>
        <dbReference type="ARBA" id="ARBA00022670"/>
    </source>
</evidence>
<dbReference type="GO" id="GO:0005509">
    <property type="term" value="F:calcium ion binding"/>
    <property type="evidence" value="ECO:0007669"/>
    <property type="project" value="InterPro"/>
</dbReference>
<dbReference type="InterPro" id="IPR007280">
    <property type="entry name" value="Peptidase_C_arc/bac"/>
</dbReference>
<dbReference type="Gene3D" id="3.40.50.200">
    <property type="entry name" value="Peptidase S8/S53 domain"/>
    <property type="match status" value="1"/>
</dbReference>
<organism evidence="8 9">
    <name type="scientific">Oscillatoria acuminata PCC 6304</name>
    <dbReference type="NCBI Taxonomy" id="56110"/>
    <lineage>
        <taxon>Bacteria</taxon>
        <taxon>Bacillati</taxon>
        <taxon>Cyanobacteriota</taxon>
        <taxon>Cyanophyceae</taxon>
        <taxon>Oscillatoriophycideae</taxon>
        <taxon>Oscillatoriales</taxon>
        <taxon>Oscillatoriaceae</taxon>
        <taxon>Oscillatoria</taxon>
    </lineage>
</organism>
<dbReference type="InterPro" id="IPR000209">
    <property type="entry name" value="Peptidase_S8/S53_dom"/>
</dbReference>
<feature type="active site" description="Charge relay system" evidence="5 6">
    <location>
        <position position="878"/>
    </location>
</feature>
<dbReference type="PATRIC" id="fig|56110.3.peg.6728"/>
<feature type="domain" description="EF-hand" evidence="7">
    <location>
        <begin position="379"/>
        <end position="404"/>
    </location>
</feature>
<dbReference type="HOGENOM" id="CLU_315427_0_0_3"/>
<sequence>MSLELFDASYYLAANPDLAAVGISTPDRLYRHFQTSGLDEGRAFSPFVNLNYYREQNPDLAFGGFTSNSQLLRHLQGWGITEGRSFSPLLDLNYYLNRNPDLNSAFAGNLQGAFQHFLTSGFAENRLFSQFLDLDYYLAINPDLAQVLGGDRHGAFQHLLNTGITEGRRYLPGDLGVINSSHTVGADPNTRPVVTSLDTEDYYKFHLDTFSDISVKLDGSNASANIQLIRDLNKNGIPDDAEVQASISAEKAPVSQLDRFATPPGTYFVKVSEFQGDTAYQLNVAAVPSSRLLQAHPRNTLNEALWIGDVTRPQAQQGFIGNNNFQDFYRFTVNSTSDLRLSLNNLSANLQIQLIQDRNGNGIIDIGEIVSTQANTTGNLIDLNGDGKIDFMEYLNSFRPVEEPDPFPSTVYLSGLQPGTYFARVLQVDDPTAYDLMIESIPSGVPASGARNTEPISFGQIGPLLRDRFEVADFIGEANPYDFYQFELDQTQNIDIKLQSLEQPADFFLMQDINNDEFFTFQEFIAYPGEEPTLTPQINRVLGPGTYFLGVVNVGGNTPYFLTVDKAAPTLPFSAAGNTLATAADVGLISEAQVKSDFLESINPEDYYKFTLDSFQEVTLFLYDLGGNAQLSLIEDINGNGIIDPDEVIVTSESKGAAQESIERTLSPGTYFVRVNTIQGDTTYNLWLEANAPEITPNGAGNGVADALNFGLLDRVQRTSGILGPENPNDFYQFQIDRPQTISLFLDGLSANADLYLVQDRNLNQVIEPEELVALSTQKGSTLEQIHLTLDPGNYQILVSQVGGPTAYDLSISPQLFNRSSGYGMVNAAAAVAAAVGTEPFPETPTQVGSNWVPDMVNAPAVWNQGYTGEGVIVAVIDGYLDYTHPQLAGRIWTNPNEINGNGIDDDGNGFVDDIIGWNFLDGNNQINRIDPLGGHSTHVAGIIAGNNNGIGNSGIAPNATIMPVVTLGTFSGTSDNIAAGIRYAVDNGARVLNLSLGSIRVNPEIEEALIYARERGAVIVSASGNDGLNSLGGDQRFSSVRYPAAHATELGIAVGAVTRDREIADFTNRAGTDILNYVMAPGEDIYSSVPINTYDFWRGTSMAAPVVSGIAALMLSANPNLTPQQVEQIITGTANPNGIIEDGAFDIFG</sequence>
<evidence type="ECO:0000313" key="9">
    <source>
        <dbReference type="Proteomes" id="UP000010367"/>
    </source>
</evidence>
<reference evidence="8 9" key="1">
    <citation type="submission" date="2012-06" db="EMBL/GenBank/DDBJ databases">
        <title>Finished chromosome of genome of Oscillatoria acuminata PCC 6304.</title>
        <authorList>
            <consortium name="US DOE Joint Genome Institute"/>
            <person name="Gugger M."/>
            <person name="Coursin T."/>
            <person name="Rippka R."/>
            <person name="Tandeau De Marsac N."/>
            <person name="Huntemann M."/>
            <person name="Wei C.-L."/>
            <person name="Han J."/>
            <person name="Detter J.C."/>
            <person name="Han C."/>
            <person name="Tapia R."/>
            <person name="Davenport K."/>
            <person name="Daligault H."/>
            <person name="Erkkila T."/>
            <person name="Gu W."/>
            <person name="Munk A.C.C."/>
            <person name="Teshima H."/>
            <person name="Xu Y."/>
            <person name="Chain P."/>
            <person name="Chen A."/>
            <person name="Krypides N."/>
            <person name="Mavromatis K."/>
            <person name="Markowitz V."/>
            <person name="Szeto E."/>
            <person name="Ivanova N."/>
            <person name="Mikhailova N."/>
            <person name="Ovchinnikova G."/>
            <person name="Pagani I."/>
            <person name="Pati A."/>
            <person name="Goodwin L."/>
            <person name="Peters L."/>
            <person name="Pitluck S."/>
            <person name="Woyke T."/>
            <person name="Kerfeld C."/>
        </authorList>
    </citation>
    <scope>NUCLEOTIDE SEQUENCE [LARGE SCALE GENOMIC DNA]</scope>
    <source>
        <strain evidence="8 9">PCC 6304</strain>
    </source>
</reference>
<dbReference type="SUPFAM" id="SSF52743">
    <property type="entry name" value="Subtilisin-like"/>
    <property type="match status" value="1"/>
</dbReference>
<evidence type="ECO:0000256" key="6">
    <source>
        <dbReference type="PROSITE-ProRule" id="PRU01240"/>
    </source>
</evidence>
<dbReference type="PROSITE" id="PS50222">
    <property type="entry name" value="EF_HAND_2"/>
    <property type="match status" value="1"/>
</dbReference>
<dbReference type="Pfam" id="PF04151">
    <property type="entry name" value="PPC"/>
    <property type="match status" value="1"/>
</dbReference>
<feature type="active site" description="Charge relay system" evidence="5 6">
    <location>
        <position position="936"/>
    </location>
</feature>
<feature type="active site" description="Charge relay system" evidence="5 6">
    <location>
        <position position="1102"/>
    </location>
</feature>
<keyword evidence="3 6" id="KW-0378">Hydrolase</keyword>
<dbReference type="GO" id="GO:0006508">
    <property type="term" value="P:proteolysis"/>
    <property type="evidence" value="ECO:0007669"/>
    <property type="project" value="UniProtKB-KW"/>
</dbReference>
<evidence type="ECO:0000256" key="4">
    <source>
        <dbReference type="ARBA" id="ARBA00022825"/>
    </source>
</evidence>
<keyword evidence="4 6" id="KW-0720">Serine protease</keyword>
<dbReference type="InterPro" id="IPR023828">
    <property type="entry name" value="Peptidase_S8_Ser-AS"/>
</dbReference>
<keyword evidence="2 6" id="KW-0645">Protease</keyword>
<dbReference type="InterPro" id="IPR036852">
    <property type="entry name" value="Peptidase_S8/S53_dom_sf"/>
</dbReference>
<dbReference type="EMBL" id="CP003607">
    <property type="protein sequence ID" value="AFY84970.1"/>
    <property type="molecule type" value="Genomic_DNA"/>
</dbReference>
<evidence type="ECO:0000256" key="1">
    <source>
        <dbReference type="ARBA" id="ARBA00011073"/>
    </source>
</evidence>
<protein>
    <submittedName>
        <fullName evidence="8">Subtilisin-like serine protease</fullName>
    </submittedName>
</protein>
<dbReference type="InterPro" id="IPR018247">
    <property type="entry name" value="EF_Hand_1_Ca_BS"/>
</dbReference>
<dbReference type="PANTHER" id="PTHR43399">
    <property type="entry name" value="SUBTILISIN-RELATED"/>
    <property type="match status" value="1"/>
</dbReference>
<dbReference type="eggNOG" id="COG2931">
    <property type="taxonomic scope" value="Bacteria"/>
</dbReference>
<dbReference type="InterPro" id="IPR015500">
    <property type="entry name" value="Peptidase_S8_subtilisin-rel"/>
</dbReference>
<dbReference type="SUPFAM" id="SSF89260">
    <property type="entry name" value="Collagen-binding domain"/>
    <property type="match status" value="5"/>
</dbReference>
<dbReference type="PROSITE" id="PS00018">
    <property type="entry name" value="EF_HAND_1"/>
    <property type="match status" value="2"/>
</dbReference>
<comment type="similarity">
    <text evidence="1 6">Belongs to the peptidase S8 family.</text>
</comment>
<dbReference type="InParanoid" id="K9TQX9"/>
<evidence type="ECO:0000313" key="8">
    <source>
        <dbReference type="EMBL" id="AFY84970.1"/>
    </source>
</evidence>
<dbReference type="STRING" id="56110.Oscil6304_5486"/>
<dbReference type="InterPro" id="IPR051048">
    <property type="entry name" value="Peptidase_S8/S53_subtilisin"/>
</dbReference>
<dbReference type="GO" id="GO:0004252">
    <property type="term" value="F:serine-type endopeptidase activity"/>
    <property type="evidence" value="ECO:0007669"/>
    <property type="project" value="UniProtKB-UniRule"/>
</dbReference>
<dbReference type="PRINTS" id="PR00723">
    <property type="entry name" value="SUBTILISIN"/>
</dbReference>
<dbReference type="InterPro" id="IPR002048">
    <property type="entry name" value="EF_hand_dom"/>
</dbReference>
<dbReference type="PANTHER" id="PTHR43399:SF4">
    <property type="entry name" value="CELL WALL-ASSOCIATED PROTEASE"/>
    <property type="match status" value="1"/>
</dbReference>
<evidence type="ECO:0000259" key="7">
    <source>
        <dbReference type="PROSITE" id="PS50222"/>
    </source>
</evidence>
<name>K9TQX9_9CYAN</name>
<dbReference type="Gene3D" id="2.60.120.380">
    <property type="match status" value="5"/>
</dbReference>
<dbReference type="PROSITE" id="PS51892">
    <property type="entry name" value="SUBTILASE"/>
    <property type="match status" value="1"/>
</dbReference>
<dbReference type="eggNOG" id="COG2340">
    <property type="taxonomic scope" value="Bacteria"/>
</dbReference>
<dbReference type="OrthoDB" id="9798386at2"/>
<dbReference type="eggNOG" id="COG1404">
    <property type="taxonomic scope" value="Bacteria"/>
</dbReference>
<dbReference type="Pfam" id="PF00082">
    <property type="entry name" value="Peptidase_S8"/>
    <property type="match status" value="1"/>
</dbReference>
<evidence type="ECO:0000256" key="3">
    <source>
        <dbReference type="ARBA" id="ARBA00022801"/>
    </source>
</evidence>
<dbReference type="Proteomes" id="UP000010367">
    <property type="component" value="Chromosome"/>
</dbReference>
<dbReference type="KEGG" id="oac:Oscil6304_5486"/>